<dbReference type="Gene3D" id="3.30.390.10">
    <property type="entry name" value="Enolase-like, N-terminal domain"/>
    <property type="match status" value="1"/>
</dbReference>
<dbReference type="CDD" id="cd03316">
    <property type="entry name" value="MR_like"/>
    <property type="match status" value="1"/>
</dbReference>
<dbReference type="Pfam" id="PF02746">
    <property type="entry name" value="MR_MLE_N"/>
    <property type="match status" value="1"/>
</dbReference>
<proteinExistence type="predicted"/>
<dbReference type="SUPFAM" id="SSF51604">
    <property type="entry name" value="Enolase C-terminal domain-like"/>
    <property type="match status" value="1"/>
</dbReference>
<dbReference type="GO" id="GO:0016829">
    <property type="term" value="F:lyase activity"/>
    <property type="evidence" value="ECO:0007669"/>
    <property type="project" value="UniProtKB-KW"/>
</dbReference>
<dbReference type="AlphaFoldDB" id="A0A158C057"/>
<comment type="caution">
    <text evidence="3">The sequence shown here is derived from an EMBL/GenBank/DDBJ whole genome shotgun (WGS) entry which is preliminary data.</text>
</comment>
<dbReference type="PANTHER" id="PTHR48080">
    <property type="entry name" value="D-GALACTONATE DEHYDRATASE-RELATED"/>
    <property type="match status" value="1"/>
</dbReference>
<keyword evidence="4" id="KW-1185">Reference proteome</keyword>
<dbReference type="STRING" id="1777140.AWB79_04498"/>
<evidence type="ECO:0000256" key="1">
    <source>
        <dbReference type="ARBA" id="ARBA00023239"/>
    </source>
</evidence>
<feature type="domain" description="Mandelate racemase/muconate lactonizing enzyme C-terminal" evidence="2">
    <location>
        <begin position="170"/>
        <end position="281"/>
    </location>
</feature>
<evidence type="ECO:0000313" key="4">
    <source>
        <dbReference type="Proteomes" id="UP000054851"/>
    </source>
</evidence>
<gene>
    <name evidence="3" type="ORF">AWB79_04498</name>
</gene>
<organism evidence="3 4">
    <name type="scientific">Caballeronia hypogeia</name>
    <dbReference type="NCBI Taxonomy" id="1777140"/>
    <lineage>
        <taxon>Bacteria</taxon>
        <taxon>Pseudomonadati</taxon>
        <taxon>Pseudomonadota</taxon>
        <taxon>Betaproteobacteria</taxon>
        <taxon>Burkholderiales</taxon>
        <taxon>Burkholderiaceae</taxon>
        <taxon>Caballeronia</taxon>
    </lineage>
</organism>
<dbReference type="InterPro" id="IPR029017">
    <property type="entry name" value="Enolase-like_N"/>
</dbReference>
<name>A0A158C057_9BURK</name>
<evidence type="ECO:0000259" key="2">
    <source>
        <dbReference type="SMART" id="SM00922"/>
    </source>
</evidence>
<reference evidence="3" key="1">
    <citation type="submission" date="2016-01" db="EMBL/GenBank/DDBJ databases">
        <authorList>
            <person name="Peeters C."/>
        </authorList>
    </citation>
    <scope>NUCLEOTIDE SEQUENCE</scope>
    <source>
        <strain evidence="3">LMG 29322</strain>
    </source>
</reference>
<dbReference type="SMART" id="SM00922">
    <property type="entry name" value="MR_MLE"/>
    <property type="match status" value="1"/>
</dbReference>
<dbReference type="InterPro" id="IPR034593">
    <property type="entry name" value="DgoD-like"/>
</dbReference>
<protein>
    <submittedName>
        <fullName evidence="3">Mandelate racemase</fullName>
    </submittedName>
</protein>
<evidence type="ECO:0000313" key="3">
    <source>
        <dbReference type="EMBL" id="SAK75744.1"/>
    </source>
</evidence>
<dbReference type="InterPro" id="IPR013341">
    <property type="entry name" value="Mandelate_racemase_N_dom"/>
</dbReference>
<dbReference type="InterPro" id="IPR029065">
    <property type="entry name" value="Enolase_C-like"/>
</dbReference>
<accession>A0A158C057</accession>
<dbReference type="Pfam" id="PF13378">
    <property type="entry name" value="MR_MLE_C"/>
    <property type="match status" value="1"/>
</dbReference>
<keyword evidence="1" id="KW-0456">Lyase</keyword>
<dbReference type="InterPro" id="IPR013342">
    <property type="entry name" value="Mandelate_racemase_C"/>
</dbReference>
<dbReference type="SUPFAM" id="SSF54826">
    <property type="entry name" value="Enolase N-terminal domain-like"/>
    <property type="match status" value="1"/>
</dbReference>
<dbReference type="InterPro" id="IPR036849">
    <property type="entry name" value="Enolase-like_C_sf"/>
</dbReference>
<dbReference type="Gene3D" id="3.20.20.120">
    <property type="entry name" value="Enolase-like C-terminal domain"/>
    <property type="match status" value="1"/>
</dbReference>
<dbReference type="SFLD" id="SFLDG00179">
    <property type="entry name" value="mandelate_racemase"/>
    <property type="match status" value="1"/>
</dbReference>
<dbReference type="SFLD" id="SFLDS00001">
    <property type="entry name" value="Enolase"/>
    <property type="match status" value="1"/>
</dbReference>
<dbReference type="Proteomes" id="UP000054851">
    <property type="component" value="Unassembled WGS sequence"/>
</dbReference>
<dbReference type="EMBL" id="FCOA02000016">
    <property type="protein sequence ID" value="SAK75744.1"/>
    <property type="molecule type" value="Genomic_DNA"/>
</dbReference>
<sequence>MPNRGLTSSTVFNTAMSRITKLRTIRIAERPNVIWVEVETDEGLMGLGETFRGAQAVEAVIHEQVAPQILGRDSRQVEAISRQLHTPYVEFQGASAEIRAASAVDIALWDINGKRHGIPVHEAMGGANRLEIQAYNTCAGYSYNSNDVSRRVIGSNDAAQGPYDDQIAFNQDAGRLAMSLLEEGYRAMKIWPFDVFAASTGGQTLSLADLKKGLEPFRKIRQAVGDDIEVMCELHSLWGALPAERICRALEDYGVFWVEDPINKMHDVEALADLRSRVRVPICGSETLSGSTQFRELMAADAVDVVMLDIAWCGGLTEARKIAAIAESHRRALAPHDCTGPITLMAGLHLALHASTAIYQEVVRATLSTWYRDLVTELPVIERGMVKAPVLPGLGTALRPEVKLRPDVILRESLQS</sequence>
<dbReference type="PANTHER" id="PTHR48080:SF2">
    <property type="entry name" value="D-GALACTONATE DEHYDRATASE"/>
    <property type="match status" value="1"/>
</dbReference>